<dbReference type="GO" id="GO:0004792">
    <property type="term" value="F:thiosulfate-cyanide sulfurtransferase activity"/>
    <property type="evidence" value="ECO:0007669"/>
    <property type="project" value="TreeGrafter"/>
</dbReference>
<dbReference type="InterPro" id="IPR036873">
    <property type="entry name" value="Rhodanese-like_dom_sf"/>
</dbReference>
<dbReference type="Proteomes" id="UP000308149">
    <property type="component" value="Chromosome"/>
</dbReference>
<feature type="domain" description="Rhodanese" evidence="3">
    <location>
        <begin position="172"/>
        <end position="284"/>
    </location>
</feature>
<dbReference type="SUPFAM" id="SSF52821">
    <property type="entry name" value="Rhodanese/Cell cycle control phosphatase"/>
    <property type="match status" value="2"/>
</dbReference>
<evidence type="ECO:0000313" key="4">
    <source>
        <dbReference type="EMBL" id="QDA58237.1"/>
    </source>
</evidence>
<dbReference type="CDD" id="cd01449">
    <property type="entry name" value="TST_Repeat_2"/>
    <property type="match status" value="1"/>
</dbReference>
<dbReference type="Gene3D" id="3.40.250.10">
    <property type="entry name" value="Rhodanese-like domain"/>
    <property type="match status" value="2"/>
</dbReference>
<dbReference type="RefSeq" id="WP_139717500.1">
    <property type="nucleotide sequence ID" value="NZ_CP040871.1"/>
</dbReference>
<dbReference type="CDD" id="cd01448">
    <property type="entry name" value="TST_Repeat_1"/>
    <property type="match status" value="1"/>
</dbReference>
<reference evidence="4 5" key="1">
    <citation type="submission" date="2019-06" db="EMBL/GenBank/DDBJ databases">
        <title>Thermomonas aquatica sp. nov., isolated from an industrial wastewater treatment plant.</title>
        <authorList>
            <person name="Jeon J.H."/>
            <person name="Park D.-S."/>
        </authorList>
    </citation>
    <scope>NUCLEOTIDE SEQUENCE [LARGE SCALE GENOMIC DNA]</scope>
    <source>
        <strain evidence="4 5">SY21</strain>
    </source>
</reference>
<evidence type="ECO:0000259" key="3">
    <source>
        <dbReference type="PROSITE" id="PS50206"/>
    </source>
</evidence>
<name>A0A5B7ZTV5_9GAMM</name>
<proteinExistence type="predicted"/>
<dbReference type="PANTHER" id="PTHR11364:SF27">
    <property type="entry name" value="SULFURTRANSFERASE"/>
    <property type="match status" value="1"/>
</dbReference>
<keyword evidence="2" id="KW-0677">Repeat</keyword>
<dbReference type="KEGG" id="thes:FHQ07_13425"/>
<dbReference type="AlphaFoldDB" id="A0A5B7ZTV5"/>
<gene>
    <name evidence="4" type="ORF">FHQ07_13425</name>
</gene>
<dbReference type="InterPro" id="IPR045078">
    <property type="entry name" value="TST/MPST-like"/>
</dbReference>
<dbReference type="PROSITE" id="PS50206">
    <property type="entry name" value="RHODANESE_3"/>
    <property type="match status" value="2"/>
</dbReference>
<dbReference type="InterPro" id="IPR001763">
    <property type="entry name" value="Rhodanese-like_dom"/>
</dbReference>
<keyword evidence="1 4" id="KW-0808">Transferase</keyword>
<dbReference type="OrthoDB" id="9781034at2"/>
<dbReference type="PANTHER" id="PTHR11364">
    <property type="entry name" value="THIOSULFATE SULFERTANSFERASE"/>
    <property type="match status" value="1"/>
</dbReference>
<keyword evidence="5" id="KW-1185">Reference proteome</keyword>
<evidence type="ECO:0000256" key="1">
    <source>
        <dbReference type="ARBA" id="ARBA00022679"/>
    </source>
</evidence>
<protein>
    <submittedName>
        <fullName evidence="4">Sulfurtransferase</fullName>
    </submittedName>
</protein>
<feature type="domain" description="Rhodanese" evidence="3">
    <location>
        <begin position="18"/>
        <end position="137"/>
    </location>
</feature>
<evidence type="ECO:0000313" key="5">
    <source>
        <dbReference type="Proteomes" id="UP000308149"/>
    </source>
</evidence>
<accession>A0A5B7ZTV5</accession>
<dbReference type="SMART" id="SM00450">
    <property type="entry name" value="RHOD"/>
    <property type="match status" value="2"/>
</dbReference>
<sequence length="287" mass="30793">MAGWTTLVQAETLAIGLNRSDLAIVDCRFSLLDPNAGENAYLASHLPGAVYAHLERDLSEMSPHGEGRHPWPSAEVFTAKLSRWGIGPTVQVVAYDNGDGAHAARLWFLLRMLGHEKVAVLDGGWARWTALGLPVSSSPATVADQFRAKYQAAQLSFDASRLLGAEAVEAHLQQGGMLVDARAASRFRGEEEPIDRIAGHVPGAINRPYSDNLADGRFKSPMQLADEFRAMLGERSPDQVVAMCGSGVTACHHLLAMERAGLRGAKLYTGSWSGWISDPARPVAAGA</sequence>
<organism evidence="4 5">
    <name type="scientific">Thermomonas aquatica</name>
    <dbReference type="NCBI Taxonomy" id="2202149"/>
    <lineage>
        <taxon>Bacteria</taxon>
        <taxon>Pseudomonadati</taxon>
        <taxon>Pseudomonadota</taxon>
        <taxon>Gammaproteobacteria</taxon>
        <taxon>Lysobacterales</taxon>
        <taxon>Lysobacteraceae</taxon>
        <taxon>Thermomonas</taxon>
    </lineage>
</organism>
<evidence type="ECO:0000256" key="2">
    <source>
        <dbReference type="ARBA" id="ARBA00022737"/>
    </source>
</evidence>
<dbReference type="EMBL" id="CP040871">
    <property type="protein sequence ID" value="QDA58237.1"/>
    <property type="molecule type" value="Genomic_DNA"/>
</dbReference>
<dbReference type="Pfam" id="PF00581">
    <property type="entry name" value="Rhodanese"/>
    <property type="match status" value="2"/>
</dbReference>